<keyword evidence="3" id="KW-1185">Reference proteome</keyword>
<gene>
    <name evidence="2" type="ORF">CAMSH0001_1314</name>
</gene>
<comment type="caution">
    <text evidence="2">The sequence shown here is derived from an EMBL/GenBank/DDBJ whole genome shotgun (WGS) entry which is preliminary data.</text>
</comment>
<reference evidence="2 3" key="1">
    <citation type="submission" date="2009-07" db="EMBL/GenBank/DDBJ databases">
        <authorList>
            <person name="Madupu R."/>
            <person name="Sebastian Y."/>
            <person name="Durkin A.S."/>
            <person name="Torralba M."/>
            <person name="Methe B."/>
            <person name="Sutton G.G."/>
            <person name="Strausberg R.L."/>
            <person name="Nelson K.E."/>
        </authorList>
    </citation>
    <scope>NUCLEOTIDE SEQUENCE [LARGE SCALE GENOMIC DNA]</scope>
    <source>
        <strain evidence="2 3">RM3277</strain>
    </source>
</reference>
<protein>
    <recommendedName>
        <fullName evidence="4">Beta-lactamase</fullName>
    </recommendedName>
</protein>
<feature type="signal peptide" evidence="1">
    <location>
        <begin position="1"/>
        <end position="18"/>
    </location>
</feature>
<dbReference type="EMBL" id="ACVQ01000032">
    <property type="protein sequence ID" value="EET78711.1"/>
    <property type="molecule type" value="Genomic_DNA"/>
</dbReference>
<accession>C6RIG8</accession>
<evidence type="ECO:0000313" key="2">
    <source>
        <dbReference type="EMBL" id="EET78711.1"/>
    </source>
</evidence>
<keyword evidence="1" id="KW-0732">Signal</keyword>
<evidence type="ECO:0000313" key="3">
    <source>
        <dbReference type="Proteomes" id="UP000003107"/>
    </source>
</evidence>
<proteinExistence type="predicted"/>
<organism evidence="2 3">
    <name type="scientific">Campylobacter showae RM3277</name>
    <dbReference type="NCBI Taxonomy" id="553219"/>
    <lineage>
        <taxon>Bacteria</taxon>
        <taxon>Pseudomonadati</taxon>
        <taxon>Campylobacterota</taxon>
        <taxon>Epsilonproteobacteria</taxon>
        <taxon>Campylobacterales</taxon>
        <taxon>Campylobacteraceae</taxon>
        <taxon>Campylobacter</taxon>
    </lineage>
</organism>
<dbReference type="GeneID" id="74354605"/>
<evidence type="ECO:0008006" key="4">
    <source>
        <dbReference type="Google" id="ProtNLM"/>
    </source>
</evidence>
<dbReference type="RefSeq" id="WP_002949786.1">
    <property type="nucleotide sequence ID" value="NZ_ACVQ01000032.1"/>
</dbReference>
<dbReference type="STRING" id="553219.CAMSH0001_1314"/>
<dbReference type="Proteomes" id="UP000003107">
    <property type="component" value="Unassembled WGS sequence"/>
</dbReference>
<name>C6RIG8_9BACT</name>
<feature type="chain" id="PRO_5002969765" description="Beta-lactamase" evidence="1">
    <location>
        <begin position="19"/>
        <end position="41"/>
    </location>
</feature>
<evidence type="ECO:0000256" key="1">
    <source>
        <dbReference type="SAM" id="SignalP"/>
    </source>
</evidence>
<dbReference type="AlphaFoldDB" id="C6RIG8"/>
<sequence length="41" mass="4236">MKKIFLPLIAALVLAVGADINALQKGCDDGNSASCYELGVL</sequence>